<comment type="function">
    <text evidence="5">Effector that suppresses plant defense responses during pathogen infection.</text>
</comment>
<feature type="chain" id="PRO_5028502352" description="RxLR effector protein" evidence="5">
    <location>
        <begin position="24"/>
        <end position="142"/>
    </location>
</feature>
<keyword evidence="7" id="KW-1185">Reference proteome</keyword>
<gene>
    <name evidence="6" type="ORF">PHMEG_00037712</name>
</gene>
<name>A0A225UKF9_9STRA</name>
<dbReference type="InterPro" id="IPR031825">
    <property type="entry name" value="RXLR"/>
</dbReference>
<evidence type="ECO:0000313" key="6">
    <source>
        <dbReference type="EMBL" id="OWY93036.1"/>
    </source>
</evidence>
<proteinExistence type="inferred from homology"/>
<evidence type="ECO:0000256" key="2">
    <source>
        <dbReference type="ARBA" id="ARBA00010400"/>
    </source>
</evidence>
<organism evidence="6 7">
    <name type="scientific">Phytophthora megakarya</name>
    <dbReference type="NCBI Taxonomy" id="4795"/>
    <lineage>
        <taxon>Eukaryota</taxon>
        <taxon>Sar</taxon>
        <taxon>Stramenopiles</taxon>
        <taxon>Oomycota</taxon>
        <taxon>Peronosporomycetes</taxon>
        <taxon>Peronosporales</taxon>
        <taxon>Peronosporaceae</taxon>
        <taxon>Phytophthora</taxon>
    </lineage>
</organism>
<reference evidence="7" key="1">
    <citation type="submission" date="2017-03" db="EMBL/GenBank/DDBJ databases">
        <title>Phytopthora megakarya and P. palmivora, two closely related causual agents of cacao black pod achieved similar genome size and gene model numbers by different mechanisms.</title>
        <authorList>
            <person name="Ali S."/>
            <person name="Shao J."/>
            <person name="Larry D.J."/>
            <person name="Kronmiller B."/>
            <person name="Shen D."/>
            <person name="Strem M.D."/>
            <person name="Melnick R.L."/>
            <person name="Guiltinan M.J."/>
            <person name="Tyler B.M."/>
            <person name="Meinhardt L.W."/>
            <person name="Bailey B.A."/>
        </authorList>
    </citation>
    <scope>NUCLEOTIDE SEQUENCE [LARGE SCALE GENOMIC DNA]</scope>
    <source>
        <strain evidence="7">zdho120</strain>
    </source>
</reference>
<comment type="similarity">
    <text evidence="2 5">Belongs to the RxLR effector family.</text>
</comment>
<feature type="signal peptide" evidence="5">
    <location>
        <begin position="1"/>
        <end position="23"/>
    </location>
</feature>
<evidence type="ECO:0000256" key="4">
    <source>
        <dbReference type="ARBA" id="ARBA00022729"/>
    </source>
</evidence>
<comment type="caution">
    <text evidence="6">The sequence shown here is derived from an EMBL/GenBank/DDBJ whole genome shotgun (WGS) entry which is preliminary data.</text>
</comment>
<protein>
    <recommendedName>
        <fullName evidence="5">RxLR effector protein</fullName>
    </recommendedName>
</protein>
<evidence type="ECO:0000256" key="3">
    <source>
        <dbReference type="ARBA" id="ARBA00022525"/>
    </source>
</evidence>
<evidence type="ECO:0000256" key="1">
    <source>
        <dbReference type="ARBA" id="ARBA00004613"/>
    </source>
</evidence>
<dbReference type="OrthoDB" id="123200at2759"/>
<dbReference type="Proteomes" id="UP000198211">
    <property type="component" value="Unassembled WGS sequence"/>
</dbReference>
<keyword evidence="3 5" id="KW-0964">Secreted</keyword>
<evidence type="ECO:0000256" key="5">
    <source>
        <dbReference type="RuleBase" id="RU367124"/>
    </source>
</evidence>
<dbReference type="EMBL" id="NBNE01016817">
    <property type="protein sequence ID" value="OWY93036.1"/>
    <property type="molecule type" value="Genomic_DNA"/>
</dbReference>
<dbReference type="AlphaFoldDB" id="A0A225UKF9"/>
<accession>A0A225UKF9</accession>
<evidence type="ECO:0000313" key="7">
    <source>
        <dbReference type="Proteomes" id="UP000198211"/>
    </source>
</evidence>
<comment type="domain">
    <text evidence="5">The RxLR-dEER motif acts to carry the protein into the host cell cytoplasm through binding to cell surface phosphatidylinositol-3-phosphate.</text>
</comment>
<dbReference type="GO" id="GO:0005576">
    <property type="term" value="C:extracellular region"/>
    <property type="evidence" value="ECO:0007669"/>
    <property type="project" value="UniProtKB-SubCell"/>
</dbReference>
<comment type="subcellular location">
    <subcellularLocation>
        <location evidence="1 5">Secreted</location>
    </subcellularLocation>
</comment>
<keyword evidence="4 5" id="KW-0732">Signal</keyword>
<dbReference type="Pfam" id="PF16810">
    <property type="entry name" value="RXLR"/>
    <property type="match status" value="1"/>
</dbReference>
<sequence>MGLKFTILAIGVGLLATTNGATSDHITDTEHPKMLVDGENTNSNRFLRRQESTNVDTSGTDEERVNLKALVGLDKAASDFAKADLEHMLKSYSFMYLMFQKWDYYKTETLISRLDKTKYSPLLMKYLNIRSAELHAGVFKPH</sequence>